<organism evidence="2 3">
    <name type="scientific">Ancylostoma duodenale</name>
    <dbReference type="NCBI Taxonomy" id="51022"/>
    <lineage>
        <taxon>Eukaryota</taxon>
        <taxon>Metazoa</taxon>
        <taxon>Ecdysozoa</taxon>
        <taxon>Nematoda</taxon>
        <taxon>Chromadorea</taxon>
        <taxon>Rhabditida</taxon>
        <taxon>Rhabditina</taxon>
        <taxon>Rhabditomorpha</taxon>
        <taxon>Strongyloidea</taxon>
        <taxon>Ancylostomatidae</taxon>
        <taxon>Ancylostomatinae</taxon>
        <taxon>Ancylostoma</taxon>
    </lineage>
</organism>
<dbReference type="GO" id="GO:0005230">
    <property type="term" value="F:extracellular ligand-gated monoatomic ion channel activity"/>
    <property type="evidence" value="ECO:0007669"/>
    <property type="project" value="InterPro"/>
</dbReference>
<dbReference type="InterPro" id="IPR006202">
    <property type="entry name" value="Neur_chan_lig-bd"/>
</dbReference>
<proteinExistence type="predicted"/>
<dbReference type="Pfam" id="PF02931">
    <property type="entry name" value="Neur_chan_LBD"/>
    <property type="match status" value="1"/>
</dbReference>
<dbReference type="AlphaFoldDB" id="A0A0C2GLM8"/>
<reference evidence="2 3" key="1">
    <citation type="submission" date="2013-12" db="EMBL/GenBank/DDBJ databases">
        <title>Draft genome of the parsitic nematode Ancylostoma duodenale.</title>
        <authorList>
            <person name="Mitreva M."/>
        </authorList>
    </citation>
    <scope>NUCLEOTIDE SEQUENCE [LARGE SCALE GENOMIC DNA]</scope>
    <source>
        <strain evidence="2 3">Zhejiang</strain>
    </source>
</reference>
<sequence>MLERFKMATSQPAAYLYVTAVPWREHIGSKITCQDDSDLLEDYDKTMVPSNDSVKVSVELTVQDISSISEISSSFIADVWFSQVWSDPRLQYK</sequence>
<protein>
    <recommendedName>
        <fullName evidence="1">Neurotransmitter-gated ion-channel ligand-binding domain-containing protein</fullName>
    </recommendedName>
</protein>
<evidence type="ECO:0000259" key="1">
    <source>
        <dbReference type="Pfam" id="PF02931"/>
    </source>
</evidence>
<dbReference type="GO" id="GO:0016020">
    <property type="term" value="C:membrane"/>
    <property type="evidence" value="ECO:0007669"/>
    <property type="project" value="InterPro"/>
</dbReference>
<dbReference type="OrthoDB" id="10507008at2759"/>
<dbReference type="InterPro" id="IPR036734">
    <property type="entry name" value="Neur_chan_lig-bd_sf"/>
</dbReference>
<dbReference type="SUPFAM" id="SSF63712">
    <property type="entry name" value="Nicotinic receptor ligand binding domain-like"/>
    <property type="match status" value="1"/>
</dbReference>
<evidence type="ECO:0000313" key="2">
    <source>
        <dbReference type="EMBL" id="KIH62135.1"/>
    </source>
</evidence>
<evidence type="ECO:0000313" key="3">
    <source>
        <dbReference type="Proteomes" id="UP000054047"/>
    </source>
</evidence>
<dbReference type="EMBL" id="KN729561">
    <property type="protein sequence ID" value="KIH62135.1"/>
    <property type="molecule type" value="Genomic_DNA"/>
</dbReference>
<dbReference type="Proteomes" id="UP000054047">
    <property type="component" value="Unassembled WGS sequence"/>
</dbReference>
<keyword evidence="3" id="KW-1185">Reference proteome</keyword>
<dbReference type="Gene3D" id="2.70.170.10">
    <property type="entry name" value="Neurotransmitter-gated ion-channel ligand-binding domain"/>
    <property type="match status" value="1"/>
</dbReference>
<feature type="domain" description="Neurotransmitter-gated ion-channel ligand-binding" evidence="1">
    <location>
        <begin position="38"/>
        <end position="93"/>
    </location>
</feature>
<name>A0A0C2GLM8_9BILA</name>
<gene>
    <name evidence="2" type="ORF">ANCDUO_07585</name>
</gene>
<accession>A0A0C2GLM8</accession>